<proteinExistence type="predicted"/>
<comment type="caution">
    <text evidence="1">The sequence shown here is derived from an EMBL/GenBank/DDBJ whole genome shotgun (WGS) entry which is preliminary data.</text>
</comment>
<dbReference type="STRING" id="133385.A0A2T9YV21"/>
<dbReference type="AlphaFoldDB" id="A0A2T9YV21"/>
<dbReference type="OrthoDB" id="21617at2759"/>
<evidence type="ECO:0000313" key="1">
    <source>
        <dbReference type="EMBL" id="PVU96197.1"/>
    </source>
</evidence>
<name>A0A2T9YV21_9FUNG</name>
<sequence length="390" mass="44841">MDSNQLKSSNISDILGLLDKLVEQNVNTDVASFSSNNDGDNGSTPLVKNTPSIINNIFNINSDSISTNENNHAYNRNNSNYSAENKAYISTEVLPSSQENETKYEYNRTNHIHKNDISMLGLPRVATNNKDMCIFTVTDFDNMQKQNGNIIQSLDIQPQESLKFNFDKNEKAILAPQTLKQATTANHNELEEYRRVYAELKRTNSSQHEYINNGEEKTVTNNDVYKKPRHIKEDTIDFAKQKQSNNPDNQFKHIEYDDSNFSNIEDITPDVLIKIARMMRSPSFVRQLREMWNTQVQLENQLYASRVNFIKSDQSLSISKNVSKHIKDPTGRHKSVTQLDKEISQKLKDLAMQQQKILSEADVPLFRVTHDTRLIRIQKKIVGILLEMIL</sequence>
<dbReference type="EMBL" id="MBFR01000038">
    <property type="protein sequence ID" value="PVU96197.1"/>
    <property type="molecule type" value="Genomic_DNA"/>
</dbReference>
<organism evidence="1 2">
    <name type="scientific">Smittium simulii</name>
    <dbReference type="NCBI Taxonomy" id="133385"/>
    <lineage>
        <taxon>Eukaryota</taxon>
        <taxon>Fungi</taxon>
        <taxon>Fungi incertae sedis</taxon>
        <taxon>Zoopagomycota</taxon>
        <taxon>Kickxellomycotina</taxon>
        <taxon>Harpellomycetes</taxon>
        <taxon>Harpellales</taxon>
        <taxon>Legeriomycetaceae</taxon>
        <taxon>Smittium</taxon>
    </lineage>
</organism>
<accession>A0A2T9YV21</accession>
<dbReference type="Proteomes" id="UP000245383">
    <property type="component" value="Unassembled WGS sequence"/>
</dbReference>
<reference evidence="1 2" key="1">
    <citation type="journal article" date="2018" name="MBio">
        <title>Comparative Genomics Reveals the Core Gene Toolbox for the Fungus-Insect Symbiosis.</title>
        <authorList>
            <person name="Wang Y."/>
            <person name="Stata M."/>
            <person name="Wang W."/>
            <person name="Stajich J.E."/>
            <person name="White M.M."/>
            <person name="Moncalvo J.M."/>
        </authorList>
    </citation>
    <scope>NUCLEOTIDE SEQUENCE [LARGE SCALE GENOMIC DNA]</scope>
    <source>
        <strain evidence="1 2">SWE-8-4</strain>
    </source>
</reference>
<evidence type="ECO:0000313" key="2">
    <source>
        <dbReference type="Proteomes" id="UP000245383"/>
    </source>
</evidence>
<keyword evidence="2" id="KW-1185">Reference proteome</keyword>
<protein>
    <submittedName>
        <fullName evidence="1">Uncharacterized protein</fullName>
    </submittedName>
</protein>
<gene>
    <name evidence="1" type="ORF">BB561_001320</name>
</gene>